<dbReference type="Proteomes" id="UP000321258">
    <property type="component" value="Unassembled WGS sequence"/>
</dbReference>
<gene>
    <name evidence="10" type="ORF">MHA02_06510</name>
</gene>
<comment type="caution">
    <text evidence="10">The sequence shown here is derived from an EMBL/GenBank/DDBJ whole genome shotgun (WGS) entry which is preliminary data.</text>
</comment>
<evidence type="ECO:0000256" key="7">
    <source>
        <dbReference type="SAM" id="MobiDB-lite"/>
    </source>
</evidence>
<name>A0A512IKL1_9HYPH</name>
<dbReference type="SUPFAM" id="SSF53448">
    <property type="entry name" value="Nucleotide-diphospho-sugar transferases"/>
    <property type="match status" value="1"/>
</dbReference>
<dbReference type="Gene3D" id="3.90.550.10">
    <property type="entry name" value="Spore Coat Polysaccharide Biosynthesis Protein SpsA, Chain A"/>
    <property type="match status" value="1"/>
</dbReference>
<dbReference type="InterPro" id="IPR029044">
    <property type="entry name" value="Nucleotide-diphossugar_trans"/>
</dbReference>
<organism evidence="10 11">
    <name type="scientific">Methylobacterium haplocladii</name>
    <dbReference type="NCBI Taxonomy" id="1176176"/>
    <lineage>
        <taxon>Bacteria</taxon>
        <taxon>Pseudomonadati</taxon>
        <taxon>Pseudomonadota</taxon>
        <taxon>Alphaproteobacteria</taxon>
        <taxon>Hyphomicrobiales</taxon>
        <taxon>Methylobacteriaceae</taxon>
        <taxon>Methylobacterium</taxon>
    </lineage>
</organism>
<feature type="transmembrane region" description="Helical" evidence="8">
    <location>
        <begin position="274"/>
        <end position="296"/>
    </location>
</feature>
<evidence type="ECO:0000256" key="3">
    <source>
        <dbReference type="ARBA" id="ARBA00022679"/>
    </source>
</evidence>
<keyword evidence="6 8" id="KW-0472">Membrane</keyword>
<keyword evidence="5 8" id="KW-1133">Transmembrane helix</keyword>
<keyword evidence="3" id="KW-0808">Transferase</keyword>
<dbReference type="EMBL" id="BJZT01000005">
    <property type="protein sequence ID" value="GEO98263.1"/>
    <property type="molecule type" value="Genomic_DNA"/>
</dbReference>
<evidence type="ECO:0000313" key="11">
    <source>
        <dbReference type="Proteomes" id="UP000321258"/>
    </source>
</evidence>
<evidence type="ECO:0000256" key="5">
    <source>
        <dbReference type="ARBA" id="ARBA00022989"/>
    </source>
</evidence>
<feature type="transmembrane region" description="Helical" evidence="8">
    <location>
        <begin position="245"/>
        <end position="267"/>
    </location>
</feature>
<sequence>MPARFEVVVVPPGSPRTKPRALNVGLPLARGDLLVVYDAEDQVDPGQLREAAYRFAREPASTACLQGRLVIDNCAESWLTRLFAIEYAGLFDVLLPALAAWRMPMPLGGTSTHFRTRVLRELHGWDSWNVTEDADLGIRLALAGYRVGDLPSPTFEAAPKTLRAWLRQRTRWLKGFLQTSFTHGRRPREAVRRLGLAEALCAVVLLPGTVVSALLYPLLTIWLGIAWALPASKPDAGLIGHLTNAGALVVLAAGFAAMWLPAAVGCLRRGWTDLLVFTALMPFYFALVSIAAWMAVFELARHPHRWNKTEHGLSRTSRSGALHLKRRRPPDVRSD</sequence>
<accession>A0A512IKL1</accession>
<keyword evidence="4 8" id="KW-0812">Transmembrane</keyword>
<evidence type="ECO:0000256" key="8">
    <source>
        <dbReference type="SAM" id="Phobius"/>
    </source>
</evidence>
<evidence type="ECO:0000313" key="10">
    <source>
        <dbReference type="EMBL" id="GEO98263.1"/>
    </source>
</evidence>
<evidence type="ECO:0000256" key="1">
    <source>
        <dbReference type="ARBA" id="ARBA00004141"/>
    </source>
</evidence>
<feature type="domain" description="Glycosyltransferase 2-like" evidence="9">
    <location>
        <begin position="35"/>
        <end position="231"/>
    </location>
</feature>
<feature type="region of interest" description="Disordered" evidence="7">
    <location>
        <begin position="310"/>
        <end position="335"/>
    </location>
</feature>
<keyword evidence="2" id="KW-0328">Glycosyltransferase</keyword>
<protein>
    <recommendedName>
        <fullName evidence="9">Glycosyltransferase 2-like domain-containing protein</fullName>
    </recommendedName>
</protein>
<dbReference type="GO" id="GO:0016020">
    <property type="term" value="C:membrane"/>
    <property type="evidence" value="ECO:0007669"/>
    <property type="project" value="UniProtKB-SubCell"/>
</dbReference>
<keyword evidence="11" id="KW-1185">Reference proteome</keyword>
<dbReference type="GO" id="GO:0016757">
    <property type="term" value="F:glycosyltransferase activity"/>
    <property type="evidence" value="ECO:0007669"/>
    <property type="project" value="UniProtKB-KW"/>
</dbReference>
<dbReference type="InterPro" id="IPR001173">
    <property type="entry name" value="Glyco_trans_2-like"/>
</dbReference>
<feature type="transmembrane region" description="Helical" evidence="8">
    <location>
        <begin position="195"/>
        <end position="225"/>
    </location>
</feature>
<evidence type="ECO:0000256" key="6">
    <source>
        <dbReference type="ARBA" id="ARBA00023136"/>
    </source>
</evidence>
<dbReference type="AlphaFoldDB" id="A0A512IKL1"/>
<evidence type="ECO:0000259" key="9">
    <source>
        <dbReference type="Pfam" id="PF13632"/>
    </source>
</evidence>
<evidence type="ECO:0000256" key="2">
    <source>
        <dbReference type="ARBA" id="ARBA00022676"/>
    </source>
</evidence>
<proteinExistence type="predicted"/>
<dbReference type="PANTHER" id="PTHR43867">
    <property type="entry name" value="CELLULOSE SYNTHASE CATALYTIC SUBUNIT A [UDP-FORMING]"/>
    <property type="match status" value="1"/>
</dbReference>
<comment type="subcellular location">
    <subcellularLocation>
        <location evidence="1">Membrane</location>
        <topology evidence="1">Multi-pass membrane protein</topology>
    </subcellularLocation>
</comment>
<dbReference type="PANTHER" id="PTHR43867:SF2">
    <property type="entry name" value="CELLULOSE SYNTHASE CATALYTIC SUBUNIT A [UDP-FORMING]"/>
    <property type="match status" value="1"/>
</dbReference>
<reference evidence="10 11" key="1">
    <citation type="submission" date="2019-07" db="EMBL/GenBank/DDBJ databases">
        <title>Whole genome shotgun sequence of Methylobacterium haplocladii NBRC 107714.</title>
        <authorList>
            <person name="Hosoyama A."/>
            <person name="Uohara A."/>
            <person name="Ohji S."/>
            <person name="Ichikawa N."/>
        </authorList>
    </citation>
    <scope>NUCLEOTIDE SEQUENCE [LARGE SCALE GENOMIC DNA]</scope>
    <source>
        <strain evidence="10 11">NBRC 107714</strain>
    </source>
</reference>
<dbReference type="Pfam" id="PF13632">
    <property type="entry name" value="Glyco_trans_2_3"/>
    <property type="match status" value="1"/>
</dbReference>
<evidence type="ECO:0000256" key="4">
    <source>
        <dbReference type="ARBA" id="ARBA00022692"/>
    </source>
</evidence>
<dbReference type="InterPro" id="IPR050321">
    <property type="entry name" value="Glycosyltr_2/OpgH_subfam"/>
</dbReference>